<evidence type="ECO:0000256" key="3">
    <source>
        <dbReference type="ARBA" id="ARBA00023002"/>
    </source>
</evidence>
<comment type="similarity">
    <text evidence="2 6">Belongs to the flavin monoamine oxidase family.</text>
</comment>
<dbReference type="InterPro" id="IPR050703">
    <property type="entry name" value="Flavin_MAO"/>
</dbReference>
<dbReference type="Gene3D" id="3.90.660.10">
    <property type="match status" value="1"/>
</dbReference>
<comment type="cofactor">
    <cofactor evidence="1 6">
        <name>FAD</name>
        <dbReference type="ChEBI" id="CHEBI:57692"/>
    </cofactor>
</comment>
<feature type="binding site" evidence="5">
    <location>
        <position position="386"/>
    </location>
    <ligand>
        <name>FAD</name>
        <dbReference type="ChEBI" id="CHEBI:57692"/>
    </ligand>
</feature>
<accession>A9UTL1</accession>
<dbReference type="Gene3D" id="3.50.50.60">
    <property type="entry name" value="FAD/NAD(P)-binding domain"/>
    <property type="match status" value="1"/>
</dbReference>
<feature type="binding site" evidence="5">
    <location>
        <position position="194"/>
    </location>
    <ligand>
        <name>FAD</name>
        <dbReference type="ChEBI" id="CHEBI:57692"/>
    </ligand>
</feature>
<dbReference type="Gene3D" id="1.10.405.10">
    <property type="entry name" value="Guanine Nucleotide Dissociation Inhibitor, domain 1"/>
    <property type="match status" value="1"/>
</dbReference>
<evidence type="ECO:0000313" key="9">
    <source>
        <dbReference type="Proteomes" id="UP000001357"/>
    </source>
</evidence>
<proteinExistence type="inferred from homology"/>
<keyword evidence="3 6" id="KW-0560">Oxidoreductase</keyword>
<evidence type="ECO:0000256" key="4">
    <source>
        <dbReference type="ARBA" id="ARBA00048448"/>
    </source>
</evidence>
<dbReference type="KEGG" id="mbr:MONBRDRAFT_23499"/>
<feature type="transmembrane region" description="Helical" evidence="6">
    <location>
        <begin position="437"/>
        <end position="458"/>
    </location>
</feature>
<dbReference type="InterPro" id="IPR036188">
    <property type="entry name" value="FAD/NAD-bd_sf"/>
</dbReference>
<protein>
    <recommendedName>
        <fullName evidence="6">Amine oxidase</fullName>
        <ecNumber evidence="6">1.4.3.-</ecNumber>
    </recommendedName>
</protein>
<dbReference type="EC" id="1.4.3.-" evidence="6"/>
<name>A9UTL1_MONBE</name>
<evidence type="ECO:0000256" key="2">
    <source>
        <dbReference type="ARBA" id="ARBA00005995"/>
    </source>
</evidence>
<dbReference type="Pfam" id="PF01593">
    <property type="entry name" value="Amino_oxidase"/>
    <property type="match status" value="1"/>
</dbReference>
<dbReference type="Proteomes" id="UP000001357">
    <property type="component" value="Unassembled WGS sequence"/>
</dbReference>
<dbReference type="STRING" id="81824.A9UTL1"/>
<sequence length="461" mass="51001">MQMATGPYYVDMGGQWVSPHVQPHVTHLLKELGVTIYPQYNQGQHIIQSSEPKRYAYTGTVPLSVGLATALNLGFLLSWMERLVMTVSPSHPASHPHAADLDHQSLWDALSNKTSNRFVREIMTAICRCCFGADPHEVSFLYVLHYSRAAGCFENLLNVDGGGQEYRMTGGAQSLYNALAATLPEDCIALQEPVWKVERVNDTYRVVHGQDQMTVAKRIIMAVPPSQLRHIVLEPALPLWRRRAYEHLTMAHLTKILVSYTTAFWRADGLSGQLCSCAGPICIAMDATSEDGQNPALVMFIGGDDAYHWSQTSPAKRRTAVIDQLQAVFGPKAGDYIDYKEKDWSQEPFTGGCPVNIMHPGDMNLHSWEQLRAPEYESSFFFAGTEVATTWPGFMNGAVESGWRAARECLKTLNKPTGHIPVIGSLASDPKTLLPTLSYPAVVALTGAALSVAAWYFWAQK</sequence>
<dbReference type="PANTHER" id="PTHR43563:SF14">
    <property type="entry name" value="AMINE OXIDASE"/>
    <property type="match status" value="1"/>
</dbReference>
<keyword evidence="6" id="KW-0274">FAD</keyword>
<dbReference type="EMBL" id="CH991545">
    <property type="protein sequence ID" value="EDQ91514.1"/>
    <property type="molecule type" value="Genomic_DNA"/>
</dbReference>
<evidence type="ECO:0000259" key="7">
    <source>
        <dbReference type="Pfam" id="PF01593"/>
    </source>
</evidence>
<keyword evidence="9" id="KW-1185">Reference proteome</keyword>
<dbReference type="PRINTS" id="PR00757">
    <property type="entry name" value="AMINEOXDASEF"/>
</dbReference>
<evidence type="ECO:0000256" key="1">
    <source>
        <dbReference type="ARBA" id="ARBA00001974"/>
    </source>
</evidence>
<gene>
    <name evidence="8" type="ORF">MONBRDRAFT_23499</name>
</gene>
<keyword evidence="6" id="KW-0472">Membrane</keyword>
<feature type="domain" description="Amine oxidase" evidence="7">
    <location>
        <begin position="8"/>
        <end position="410"/>
    </location>
</feature>
<comment type="catalytic activity">
    <reaction evidence="4">
        <text>a secondary aliphatic amine + O2 + H2O = a primary amine + an aldehyde + H2O2</text>
        <dbReference type="Rhea" id="RHEA:26414"/>
        <dbReference type="ChEBI" id="CHEBI:15377"/>
        <dbReference type="ChEBI" id="CHEBI:15379"/>
        <dbReference type="ChEBI" id="CHEBI:16240"/>
        <dbReference type="ChEBI" id="CHEBI:17478"/>
        <dbReference type="ChEBI" id="CHEBI:58855"/>
        <dbReference type="ChEBI" id="CHEBI:65296"/>
        <dbReference type="EC" id="1.4.3.4"/>
    </reaction>
</comment>
<dbReference type="RefSeq" id="XP_001743936.1">
    <property type="nucleotide sequence ID" value="XM_001743884.1"/>
</dbReference>
<evidence type="ECO:0000256" key="5">
    <source>
        <dbReference type="PIRSR" id="PIRSR601613-1"/>
    </source>
</evidence>
<dbReference type="AlphaFoldDB" id="A9UTL1"/>
<dbReference type="PANTHER" id="PTHR43563">
    <property type="entry name" value="AMINE OXIDASE"/>
    <property type="match status" value="1"/>
</dbReference>
<dbReference type="InterPro" id="IPR002937">
    <property type="entry name" value="Amino_oxidase"/>
</dbReference>
<dbReference type="FunCoup" id="A9UTL1">
    <property type="interactions" value="410"/>
</dbReference>
<keyword evidence="6" id="KW-0285">Flavoprotein</keyword>
<dbReference type="GeneID" id="5889294"/>
<organism evidence="8 9">
    <name type="scientific">Monosiga brevicollis</name>
    <name type="common">Choanoflagellate</name>
    <dbReference type="NCBI Taxonomy" id="81824"/>
    <lineage>
        <taxon>Eukaryota</taxon>
        <taxon>Choanoflagellata</taxon>
        <taxon>Craspedida</taxon>
        <taxon>Salpingoecidae</taxon>
        <taxon>Monosiga</taxon>
    </lineage>
</organism>
<feature type="binding site" evidence="5">
    <location>
        <position position="300"/>
    </location>
    <ligand>
        <name>substrate</name>
    </ligand>
</feature>
<dbReference type="SUPFAM" id="SSF51905">
    <property type="entry name" value="FAD/NAD(P)-binding domain"/>
    <property type="match status" value="1"/>
</dbReference>
<keyword evidence="6" id="KW-0812">Transmembrane</keyword>
<dbReference type="InParanoid" id="A9UTL1"/>
<dbReference type="GO" id="GO:0097621">
    <property type="term" value="F:monoamine oxidase activity"/>
    <property type="evidence" value="ECO:0007669"/>
    <property type="project" value="UniProtKB-EC"/>
</dbReference>
<dbReference type="InterPro" id="IPR001613">
    <property type="entry name" value="Flavin_amine_oxidase"/>
</dbReference>
<dbReference type="OMA" id="SVPTCLY"/>
<dbReference type="eggNOG" id="KOG0029">
    <property type="taxonomic scope" value="Eukaryota"/>
</dbReference>
<dbReference type="SUPFAM" id="SSF54373">
    <property type="entry name" value="FAD-linked reductases, C-terminal domain"/>
    <property type="match status" value="1"/>
</dbReference>
<keyword evidence="6" id="KW-1133">Transmembrane helix</keyword>
<evidence type="ECO:0000256" key="6">
    <source>
        <dbReference type="RuleBase" id="RU362067"/>
    </source>
</evidence>
<evidence type="ECO:0000313" key="8">
    <source>
        <dbReference type="EMBL" id="EDQ91514.1"/>
    </source>
</evidence>
<reference evidence="8 9" key="1">
    <citation type="journal article" date="2008" name="Nature">
        <title>The genome of the choanoflagellate Monosiga brevicollis and the origin of metazoans.</title>
        <authorList>
            <consortium name="JGI Sequencing"/>
            <person name="King N."/>
            <person name="Westbrook M.J."/>
            <person name="Young S.L."/>
            <person name="Kuo A."/>
            <person name="Abedin M."/>
            <person name="Chapman J."/>
            <person name="Fairclough S."/>
            <person name="Hellsten U."/>
            <person name="Isogai Y."/>
            <person name="Letunic I."/>
            <person name="Marr M."/>
            <person name="Pincus D."/>
            <person name="Putnam N."/>
            <person name="Rokas A."/>
            <person name="Wright K.J."/>
            <person name="Zuzow R."/>
            <person name="Dirks W."/>
            <person name="Good M."/>
            <person name="Goodstein D."/>
            <person name="Lemons D."/>
            <person name="Li W."/>
            <person name="Lyons J.B."/>
            <person name="Morris A."/>
            <person name="Nichols S."/>
            <person name="Richter D.J."/>
            <person name="Salamov A."/>
            <person name="Bork P."/>
            <person name="Lim W.A."/>
            <person name="Manning G."/>
            <person name="Miller W.T."/>
            <person name="McGinnis W."/>
            <person name="Shapiro H."/>
            <person name="Tjian R."/>
            <person name="Grigoriev I.V."/>
            <person name="Rokhsar D."/>
        </authorList>
    </citation>
    <scope>NUCLEOTIDE SEQUENCE [LARGE SCALE GENOMIC DNA]</scope>
    <source>
        <strain evidence="9">MX1 / ATCC 50154</strain>
    </source>
</reference>